<keyword evidence="3" id="KW-1185">Reference proteome</keyword>
<dbReference type="OrthoDB" id="1595674at2759"/>
<proteinExistence type="predicted"/>
<feature type="region of interest" description="Disordered" evidence="1">
    <location>
        <begin position="410"/>
        <end position="441"/>
    </location>
</feature>
<dbReference type="Proteomes" id="UP000516437">
    <property type="component" value="Chromosome 8"/>
</dbReference>
<dbReference type="PANTHER" id="PTHR47292">
    <property type="entry name" value="TRANSCRIPTION ELONGATION FACTOR (TFIIS) FAMILY PROTEIN-RELATED"/>
    <property type="match status" value="1"/>
</dbReference>
<dbReference type="AlphaFoldDB" id="A0A6A1UYJ7"/>
<name>A0A6A1UYJ7_9ROSI</name>
<evidence type="ECO:0000313" key="3">
    <source>
        <dbReference type="Proteomes" id="UP000516437"/>
    </source>
</evidence>
<dbReference type="PANTHER" id="PTHR47292:SF3">
    <property type="entry name" value="PROTEIN WAVE"/>
    <property type="match status" value="1"/>
</dbReference>
<reference evidence="2 3" key="1">
    <citation type="journal article" date="2019" name="Plant Biotechnol. J.">
        <title>The red bayberry genome and genetic basis of sex determination.</title>
        <authorList>
            <person name="Jia H.M."/>
            <person name="Jia H.J."/>
            <person name="Cai Q.L."/>
            <person name="Wang Y."/>
            <person name="Zhao H.B."/>
            <person name="Yang W.F."/>
            <person name="Wang G.Y."/>
            <person name="Li Y.H."/>
            <person name="Zhan D.L."/>
            <person name="Shen Y.T."/>
            <person name="Niu Q.F."/>
            <person name="Chang L."/>
            <person name="Qiu J."/>
            <person name="Zhao L."/>
            <person name="Xie H.B."/>
            <person name="Fu W.Y."/>
            <person name="Jin J."/>
            <person name="Li X.W."/>
            <person name="Jiao Y."/>
            <person name="Zhou C.C."/>
            <person name="Tu T."/>
            <person name="Chai C.Y."/>
            <person name="Gao J.L."/>
            <person name="Fan L.J."/>
            <person name="van de Weg E."/>
            <person name="Wang J.Y."/>
            <person name="Gao Z.S."/>
        </authorList>
    </citation>
    <scope>NUCLEOTIDE SEQUENCE [LARGE SCALE GENOMIC DNA]</scope>
    <source>
        <tissue evidence="2">Leaves</tissue>
    </source>
</reference>
<organism evidence="2 3">
    <name type="scientific">Morella rubra</name>
    <name type="common">Chinese bayberry</name>
    <dbReference type="NCBI Taxonomy" id="262757"/>
    <lineage>
        <taxon>Eukaryota</taxon>
        <taxon>Viridiplantae</taxon>
        <taxon>Streptophyta</taxon>
        <taxon>Embryophyta</taxon>
        <taxon>Tracheophyta</taxon>
        <taxon>Spermatophyta</taxon>
        <taxon>Magnoliopsida</taxon>
        <taxon>eudicotyledons</taxon>
        <taxon>Gunneridae</taxon>
        <taxon>Pentapetalae</taxon>
        <taxon>rosids</taxon>
        <taxon>fabids</taxon>
        <taxon>Fagales</taxon>
        <taxon>Myricaceae</taxon>
        <taxon>Morella</taxon>
    </lineage>
</organism>
<dbReference type="EMBL" id="RXIC02000026">
    <property type="protein sequence ID" value="KAB1204737.1"/>
    <property type="molecule type" value="Genomic_DNA"/>
</dbReference>
<gene>
    <name evidence="2" type="ORF">CJ030_MR8G027416</name>
</gene>
<accession>A0A6A1UYJ7</accession>
<sequence length="976" mass="105795">MEVFGVKELISIPTKMKSLDIADALKQLIPIGSEYLTVASVKWLITENFFQGPHQGVMDQHDLKASGMANDVRHLFSLKDHDHLGEANLFSDCYGGCPDANAGLRSQNHSCGDEIRGQEADKLSEMERNCLVSCNDSTGENMDCKERPSSVNSTMKESVLGKEHCVKGCNGLEGKGSLKQVELSAFSLEGNASTKNLSMDSDISSDSGQPLHKKSKELVDGRMKDYWSNAGESGLKSVMQASFHERPYKTESTSSNSTHIALPASSNDSCQVTSVDVKACMHSTSSAVDTSTCTDFRSNLEEPAVQILAVSITAQASENALDSTIYTPGKPQKDSLEIVNVMDSNRVRGMMLDREAGILEEIDLQNPNHLKNKVADVSNEDKVQPSCELDDALEVARRVAREVEREVGTYREVSGSSSSVQEKNGRALHMSSVDSADSNKKDCLTETGSKIQLCCEQENCESFSSIKEVTDRQMSARHEGLDLEVKEPPHGVDPLMMYGSSDRLHGRESSYMSTKSEDVDAGDQNTHHCNIDLNESILANEEEYPEDPVNEAVFYHAKNVIRPIPAMAKSGISISLPIPHSQLGELGVWRGSAASAFRTISLSKTCNRNKPSSTNDEKDCSQELLVKGFDLNVAAEGVDFGMELLPNNCVQAQSSLASEESSMEVSSKRPRRFNIDLNFVSDNDDGYHQLSPPASLSGHSVRDFDLNDNPASIDARIAAPQPDQGTQALRNAMLNDDPAVSFMGISTQTDSRTAGAGYLTGLTSLHGFTHGHSKTLQAAASNALPSNDQMQRAHPLQHKLTYAPPPLAPPHSFLYHNGFRMDPNNSLSSTTVYPPSFLPYVTDPRGTPVIPQVLGSGPLSALSGAPHIVTVPGGPGALFAFSGAPHMMSVPGGPGPTDFAVMRPSFDLNGIGTSSENRSRAESTRQFFIPVGNSTLEEPMKSFQPVGFSATSLKRREPDGGWDSHQLSCRQVNSWR</sequence>
<protein>
    <submittedName>
        <fullName evidence="2">Uncharacterized protein</fullName>
    </submittedName>
</protein>
<comment type="caution">
    <text evidence="2">The sequence shown here is derived from an EMBL/GenBank/DDBJ whole genome shotgun (WGS) entry which is preliminary data.</text>
</comment>
<evidence type="ECO:0000313" key="2">
    <source>
        <dbReference type="EMBL" id="KAB1204737.1"/>
    </source>
</evidence>
<evidence type="ECO:0000256" key="1">
    <source>
        <dbReference type="SAM" id="MobiDB-lite"/>
    </source>
</evidence>